<evidence type="ECO:0000256" key="2">
    <source>
        <dbReference type="ARBA" id="ARBA00010823"/>
    </source>
</evidence>
<reference evidence="14 15" key="1">
    <citation type="journal article" date="2021" name="Int. J. Syst. Evol. Microbiol.">
        <title>Salipiger mangrovisoli sp. nov., isolated from mangrove soil and the proposal for the reclassification of Paraphaeobacter pallidus as Salipiger pallidus comb. nov.</title>
        <authorList>
            <person name="Du J."/>
            <person name="Liu Y."/>
            <person name="Pei T."/>
            <person name="Deng M.R."/>
            <person name="Zhu H."/>
        </authorList>
    </citation>
    <scope>NUCLEOTIDE SEQUENCE [LARGE SCALE GENOMIC DNA]</scope>
    <source>
        <strain evidence="14 15">6D45A</strain>
    </source>
</reference>
<feature type="transmembrane region" description="Helical" evidence="12">
    <location>
        <begin position="47"/>
        <end position="65"/>
    </location>
</feature>
<keyword evidence="6" id="KW-0479">Metal-binding</keyword>
<evidence type="ECO:0000256" key="11">
    <source>
        <dbReference type="ARBA" id="ARBA00023136"/>
    </source>
</evidence>
<proteinExistence type="inferred from homology"/>
<evidence type="ECO:0000256" key="5">
    <source>
        <dbReference type="ARBA" id="ARBA00022692"/>
    </source>
</evidence>
<evidence type="ECO:0000256" key="9">
    <source>
        <dbReference type="ARBA" id="ARBA00023004"/>
    </source>
</evidence>
<evidence type="ECO:0000256" key="6">
    <source>
        <dbReference type="ARBA" id="ARBA00022723"/>
    </source>
</evidence>
<protein>
    <submittedName>
        <fullName evidence="14">Alkane 1-monooxygenase</fullName>
    </submittedName>
</protein>
<keyword evidence="11 12" id="KW-0472">Membrane</keyword>
<gene>
    <name evidence="14" type="ORF">IQ782_15325</name>
</gene>
<feature type="transmembrane region" description="Helical" evidence="12">
    <location>
        <begin position="222"/>
        <end position="250"/>
    </location>
</feature>
<evidence type="ECO:0000256" key="1">
    <source>
        <dbReference type="ARBA" id="ARBA00004429"/>
    </source>
</evidence>
<evidence type="ECO:0000256" key="4">
    <source>
        <dbReference type="ARBA" id="ARBA00022519"/>
    </source>
</evidence>
<dbReference type="CDD" id="cd03512">
    <property type="entry name" value="Alkane-hydroxylase"/>
    <property type="match status" value="1"/>
</dbReference>
<comment type="subcellular location">
    <subcellularLocation>
        <location evidence="1">Cell inner membrane</location>
        <topology evidence="1">Multi-pass membrane protein</topology>
    </subcellularLocation>
</comment>
<keyword evidence="3" id="KW-1003">Cell membrane</keyword>
<dbReference type="InterPro" id="IPR005804">
    <property type="entry name" value="FA_desaturase_dom"/>
</dbReference>
<keyword evidence="15" id="KW-1185">Reference proteome</keyword>
<dbReference type="PANTHER" id="PTHR38674:SF1">
    <property type="entry name" value="ALKANE 1-MONOOXYGENASE 1"/>
    <property type="match status" value="1"/>
</dbReference>
<comment type="similarity">
    <text evidence="2">Belongs to the fatty acid desaturase type 1 family. AlkB subfamily.</text>
</comment>
<dbReference type="Pfam" id="PF00487">
    <property type="entry name" value="FA_desaturase"/>
    <property type="match status" value="1"/>
</dbReference>
<keyword evidence="10" id="KW-0503">Monooxygenase</keyword>
<evidence type="ECO:0000256" key="12">
    <source>
        <dbReference type="SAM" id="Phobius"/>
    </source>
</evidence>
<accession>A0ABR9X441</accession>
<keyword evidence="5 12" id="KW-0812">Transmembrane</keyword>
<feature type="transmembrane region" description="Helical" evidence="12">
    <location>
        <begin position="12"/>
        <end position="35"/>
    </location>
</feature>
<keyword evidence="7 12" id="KW-1133">Transmembrane helix</keyword>
<evidence type="ECO:0000313" key="15">
    <source>
        <dbReference type="Proteomes" id="UP000607796"/>
    </source>
</evidence>
<keyword evidence="8" id="KW-0560">Oxidoreductase</keyword>
<keyword evidence="4" id="KW-0997">Cell inner membrane</keyword>
<sequence>MHTGLTISPARLARWTAAAPFWLVYLLPALVWIGALKGGLWVLLPPLATWYLFSALDAALGLNTANADPQAEESDLFWYRAGVMLWAPVQCVTLFALIWYVSGNEGLTNWEKFGVFFGTGVMTGTVGIVYSHELLHQRNNLERRLGDWLLAMVLYSHFRSEHLLVHHLWVGTPRDPVTARYNEGFHRYYARVLRQCPVSAFRAERKLLARRGLPWWHRRNPFWLYLLLQAAMLALALLLGGWGGLVLFLVQAGVAIWQLELTNYVEHYALTRKYLGAGRYEHVKPHHSWNSAHTATNWLLINLQRHSDHHYKPDRRFPLLQTYAESEAPQLPYGYPLMTMAAMVPPVWRRVMNPKVRAWRRTWYPEIEDWSAYNRARTPLPKGSV</sequence>
<evidence type="ECO:0000259" key="13">
    <source>
        <dbReference type="Pfam" id="PF00487"/>
    </source>
</evidence>
<dbReference type="Proteomes" id="UP000607796">
    <property type="component" value="Unassembled WGS sequence"/>
</dbReference>
<feature type="transmembrane region" description="Helical" evidence="12">
    <location>
        <begin position="113"/>
        <end position="135"/>
    </location>
</feature>
<feature type="domain" description="Fatty acid desaturase" evidence="13">
    <location>
        <begin position="115"/>
        <end position="339"/>
    </location>
</feature>
<keyword evidence="9" id="KW-0408">Iron</keyword>
<feature type="transmembrane region" description="Helical" evidence="12">
    <location>
        <begin position="77"/>
        <end position="101"/>
    </location>
</feature>
<dbReference type="InterPro" id="IPR033885">
    <property type="entry name" value="AlkB/XylM"/>
</dbReference>
<comment type="caution">
    <text evidence="14">The sequence shown here is derived from an EMBL/GenBank/DDBJ whole genome shotgun (WGS) entry which is preliminary data.</text>
</comment>
<name>A0ABR9X441_9RHOB</name>
<dbReference type="RefSeq" id="WP_194135529.1">
    <property type="nucleotide sequence ID" value="NZ_JADFFK010000011.1"/>
</dbReference>
<evidence type="ECO:0000313" key="14">
    <source>
        <dbReference type="EMBL" id="MBE9638223.1"/>
    </source>
</evidence>
<dbReference type="EMBL" id="JADFFK010000011">
    <property type="protein sequence ID" value="MBE9638223.1"/>
    <property type="molecule type" value="Genomic_DNA"/>
</dbReference>
<organism evidence="14 15">
    <name type="scientific">Salipiger mangrovisoli</name>
    <dbReference type="NCBI Taxonomy" id="2865933"/>
    <lineage>
        <taxon>Bacteria</taxon>
        <taxon>Pseudomonadati</taxon>
        <taxon>Pseudomonadota</taxon>
        <taxon>Alphaproteobacteria</taxon>
        <taxon>Rhodobacterales</taxon>
        <taxon>Roseobacteraceae</taxon>
        <taxon>Salipiger</taxon>
    </lineage>
</organism>
<evidence type="ECO:0000256" key="7">
    <source>
        <dbReference type="ARBA" id="ARBA00022989"/>
    </source>
</evidence>
<evidence type="ECO:0000256" key="8">
    <source>
        <dbReference type="ARBA" id="ARBA00023002"/>
    </source>
</evidence>
<evidence type="ECO:0000256" key="10">
    <source>
        <dbReference type="ARBA" id="ARBA00023033"/>
    </source>
</evidence>
<evidence type="ECO:0000256" key="3">
    <source>
        <dbReference type="ARBA" id="ARBA00022475"/>
    </source>
</evidence>
<dbReference type="PANTHER" id="PTHR38674">
    <property type="entry name" value="ALKANE 1-MONOOXYGENASE 1"/>
    <property type="match status" value="1"/>
</dbReference>